<dbReference type="PANTHER" id="PTHR46796">
    <property type="entry name" value="HTH-TYPE TRANSCRIPTIONAL ACTIVATOR RHAS-RELATED"/>
    <property type="match status" value="1"/>
</dbReference>
<reference evidence="5" key="1">
    <citation type="journal article" date="2019" name="PLoS Negl. Trop. Dis.">
        <title>Revisiting the worldwide diversity of Leptospira species in the environment.</title>
        <authorList>
            <person name="Vincent A.T."/>
            <person name="Schiettekatte O."/>
            <person name="Bourhy P."/>
            <person name="Veyrier F.J."/>
            <person name="Picardeau M."/>
        </authorList>
    </citation>
    <scope>NUCLEOTIDE SEQUENCE [LARGE SCALE GENOMIC DNA]</scope>
    <source>
        <strain evidence="5">201702455</strain>
    </source>
</reference>
<name>A0A4R9KED3_9LEPT</name>
<dbReference type="Proteomes" id="UP000297762">
    <property type="component" value="Unassembled WGS sequence"/>
</dbReference>
<evidence type="ECO:0000256" key="3">
    <source>
        <dbReference type="ARBA" id="ARBA00023163"/>
    </source>
</evidence>
<dbReference type="SUPFAM" id="SSF46689">
    <property type="entry name" value="Homeodomain-like"/>
    <property type="match status" value="1"/>
</dbReference>
<dbReference type="EMBL" id="RQGF01000012">
    <property type="protein sequence ID" value="TGL63552.1"/>
    <property type="molecule type" value="Genomic_DNA"/>
</dbReference>
<keyword evidence="6" id="KW-1185">Reference proteome</keyword>
<keyword evidence="2" id="KW-0238">DNA-binding</keyword>
<keyword evidence="1" id="KW-0805">Transcription regulation</keyword>
<organism evidence="5 6">
    <name type="scientific">Leptospira sarikeiensis</name>
    <dbReference type="NCBI Taxonomy" id="2484943"/>
    <lineage>
        <taxon>Bacteria</taxon>
        <taxon>Pseudomonadati</taxon>
        <taxon>Spirochaetota</taxon>
        <taxon>Spirochaetia</taxon>
        <taxon>Leptospirales</taxon>
        <taxon>Leptospiraceae</taxon>
        <taxon>Leptospira</taxon>
    </lineage>
</organism>
<dbReference type="RefSeq" id="WP_135648633.1">
    <property type="nucleotide sequence ID" value="NZ_RQGF01000012.1"/>
</dbReference>
<evidence type="ECO:0000259" key="4">
    <source>
        <dbReference type="PROSITE" id="PS01124"/>
    </source>
</evidence>
<evidence type="ECO:0000313" key="5">
    <source>
        <dbReference type="EMBL" id="TGL63552.1"/>
    </source>
</evidence>
<accession>A0A4R9KED3</accession>
<sequence>MVVLEGPKTLLNTMRVFWNHKASSETYTVLPGENCVIGIQTKGKILLEDGKVSKPLTKAGVTGILTGSRTFSNEKDTRSILIQISPLLLSLRISVPMNELKDQSLSLDHFFSKQELSEFLSDCEEAELKNSDPNEIWQKFWKSGSIKEDKEPFLSEAISRIKNSLGEIGIKGLAKDLGVSQSSLERGFKSRMGLNPKEYASLVRFRNIFKFYNSSTSLTRIGLESGYYDQAHFIREFKRKTGISPKKWFYKNSETLKNGGFNF</sequence>
<dbReference type="Gene3D" id="1.10.10.60">
    <property type="entry name" value="Homeodomain-like"/>
    <property type="match status" value="1"/>
</dbReference>
<dbReference type="InterPro" id="IPR009057">
    <property type="entry name" value="Homeodomain-like_sf"/>
</dbReference>
<dbReference type="InterPro" id="IPR050204">
    <property type="entry name" value="AraC_XylS_family_regulators"/>
</dbReference>
<dbReference type="AlphaFoldDB" id="A0A4R9KED3"/>
<evidence type="ECO:0000256" key="2">
    <source>
        <dbReference type="ARBA" id="ARBA00023125"/>
    </source>
</evidence>
<dbReference type="PANTHER" id="PTHR46796:SF13">
    <property type="entry name" value="HTH-TYPE TRANSCRIPTIONAL ACTIVATOR RHAS"/>
    <property type="match status" value="1"/>
</dbReference>
<keyword evidence="3" id="KW-0804">Transcription</keyword>
<comment type="caution">
    <text evidence="5">The sequence shown here is derived from an EMBL/GenBank/DDBJ whole genome shotgun (WGS) entry which is preliminary data.</text>
</comment>
<evidence type="ECO:0000256" key="1">
    <source>
        <dbReference type="ARBA" id="ARBA00023015"/>
    </source>
</evidence>
<dbReference type="PROSITE" id="PS01124">
    <property type="entry name" value="HTH_ARAC_FAMILY_2"/>
    <property type="match status" value="1"/>
</dbReference>
<dbReference type="Pfam" id="PF12833">
    <property type="entry name" value="HTH_18"/>
    <property type="match status" value="1"/>
</dbReference>
<dbReference type="InterPro" id="IPR018060">
    <property type="entry name" value="HTH_AraC"/>
</dbReference>
<feature type="domain" description="HTH araC/xylS-type" evidence="4">
    <location>
        <begin position="155"/>
        <end position="251"/>
    </location>
</feature>
<evidence type="ECO:0000313" key="6">
    <source>
        <dbReference type="Proteomes" id="UP000297762"/>
    </source>
</evidence>
<gene>
    <name evidence="5" type="ORF">EHQ64_06260</name>
</gene>
<dbReference type="SMART" id="SM00342">
    <property type="entry name" value="HTH_ARAC"/>
    <property type="match status" value="1"/>
</dbReference>
<protein>
    <submittedName>
        <fullName evidence="5">AraC family transcriptional regulator</fullName>
    </submittedName>
</protein>
<dbReference type="GO" id="GO:0043565">
    <property type="term" value="F:sequence-specific DNA binding"/>
    <property type="evidence" value="ECO:0007669"/>
    <property type="project" value="InterPro"/>
</dbReference>
<dbReference type="OrthoDB" id="323290at2"/>
<dbReference type="GO" id="GO:0003700">
    <property type="term" value="F:DNA-binding transcription factor activity"/>
    <property type="evidence" value="ECO:0007669"/>
    <property type="project" value="InterPro"/>
</dbReference>
<proteinExistence type="predicted"/>